<comment type="similarity">
    <text evidence="1">Belongs to the CdaR family.</text>
</comment>
<evidence type="ECO:0000259" key="3">
    <source>
        <dbReference type="Pfam" id="PF14361"/>
    </source>
</evidence>
<dbReference type="InterPro" id="IPR025751">
    <property type="entry name" value="RsbRD_N_dom"/>
</dbReference>
<gene>
    <name evidence="5" type="ORF">Vau01_019080</name>
</gene>
<dbReference type="PANTHER" id="PTHR33744:SF1">
    <property type="entry name" value="DNA-BINDING TRANSCRIPTIONAL ACTIVATOR ADER"/>
    <property type="match status" value="1"/>
</dbReference>
<dbReference type="AlphaFoldDB" id="A0A8J3Z0U2"/>
<evidence type="ECO:0000259" key="4">
    <source>
        <dbReference type="Pfam" id="PF17853"/>
    </source>
</evidence>
<evidence type="ECO:0000313" key="5">
    <source>
        <dbReference type="EMBL" id="GIJ54392.1"/>
    </source>
</evidence>
<dbReference type="Proteomes" id="UP000612585">
    <property type="component" value="Unassembled WGS sequence"/>
</dbReference>
<dbReference type="Pfam" id="PF17853">
    <property type="entry name" value="GGDEF_2"/>
    <property type="match status" value="1"/>
</dbReference>
<protein>
    <recommendedName>
        <fullName evidence="7">PucR C-terminal helix-turn-helix domain-containing protein</fullName>
    </recommendedName>
</protein>
<reference evidence="5" key="1">
    <citation type="submission" date="2021-01" db="EMBL/GenBank/DDBJ databases">
        <title>Whole genome shotgun sequence of Virgisporangium aurantiacum NBRC 16421.</title>
        <authorList>
            <person name="Komaki H."/>
            <person name="Tamura T."/>
        </authorList>
    </citation>
    <scope>NUCLEOTIDE SEQUENCE</scope>
    <source>
        <strain evidence="5">NBRC 16421</strain>
    </source>
</reference>
<dbReference type="PANTHER" id="PTHR33744">
    <property type="entry name" value="CARBOHYDRATE DIACID REGULATOR"/>
    <property type="match status" value="1"/>
</dbReference>
<dbReference type="EMBL" id="BOPG01000012">
    <property type="protein sequence ID" value="GIJ54392.1"/>
    <property type="molecule type" value="Genomic_DNA"/>
</dbReference>
<evidence type="ECO:0000259" key="2">
    <source>
        <dbReference type="Pfam" id="PF13556"/>
    </source>
</evidence>
<feature type="domain" description="PucR C-terminal helix-turn-helix" evidence="2">
    <location>
        <begin position="331"/>
        <end position="389"/>
    </location>
</feature>
<comment type="caution">
    <text evidence="5">The sequence shown here is derived from an EMBL/GenBank/DDBJ whole genome shotgun (WGS) entry which is preliminary data.</text>
</comment>
<dbReference type="Pfam" id="PF13556">
    <property type="entry name" value="HTH_30"/>
    <property type="match status" value="1"/>
</dbReference>
<dbReference type="RefSeq" id="WP_239151455.1">
    <property type="nucleotide sequence ID" value="NZ_BOPG01000012.1"/>
</dbReference>
<feature type="domain" description="RsbT co-antagonist protein RsbRD N-terminal" evidence="3">
    <location>
        <begin position="24"/>
        <end position="161"/>
    </location>
</feature>
<dbReference type="Gene3D" id="1.10.10.2840">
    <property type="entry name" value="PucR C-terminal helix-turn-helix domain"/>
    <property type="match status" value="1"/>
</dbReference>
<sequence>MAGPPEAARKAVADISEALLDRVDDLATDLSGVIRGAEPFYDAGGVVPAADLRASVRANLVHILRQLAGRPQRGPVPSLATGRRRAEQGVPLPVVLHSYRVAGRFIWAAIVAEATRTPDAAEALLYAGSQLWLIIDEHSGAITDSYRDTVIEAVRRNEQTRSAMLDVLLRGDPDDGSRRWECAASLGLPPQGTFVVVAAGAPRPGVESIPNVENALRVKGVRSAWRVEVGLHVGVVVLTPRTGIDRLSATLARLSNGPIGLSEPYPNLEHTPTALREARLACAAATGPEPVRYGAAPVAVLLASAPDAAAAVAEAILGPVLALSAGESDILLSTLRTWFAEHGATSTAAAALHVHRNTVRYRLRRIEELTGRSLTQPGGVAALHLALEACRVLRLPSRP</sequence>
<dbReference type="InterPro" id="IPR041522">
    <property type="entry name" value="CdaR_GGDEF"/>
</dbReference>
<proteinExistence type="inferred from homology"/>
<keyword evidence="6" id="KW-1185">Reference proteome</keyword>
<feature type="domain" description="CdaR GGDEF-like" evidence="4">
    <location>
        <begin position="171"/>
        <end position="283"/>
    </location>
</feature>
<dbReference type="Pfam" id="PF14361">
    <property type="entry name" value="RsbRD_N"/>
    <property type="match status" value="1"/>
</dbReference>
<evidence type="ECO:0000256" key="1">
    <source>
        <dbReference type="ARBA" id="ARBA00006754"/>
    </source>
</evidence>
<dbReference type="InterPro" id="IPR051448">
    <property type="entry name" value="CdaR-like_regulators"/>
</dbReference>
<accession>A0A8J3Z0U2</accession>
<dbReference type="InterPro" id="IPR025736">
    <property type="entry name" value="PucR_C-HTH_dom"/>
</dbReference>
<organism evidence="5 6">
    <name type="scientific">Virgisporangium aurantiacum</name>
    <dbReference type="NCBI Taxonomy" id="175570"/>
    <lineage>
        <taxon>Bacteria</taxon>
        <taxon>Bacillati</taxon>
        <taxon>Actinomycetota</taxon>
        <taxon>Actinomycetes</taxon>
        <taxon>Micromonosporales</taxon>
        <taxon>Micromonosporaceae</taxon>
        <taxon>Virgisporangium</taxon>
    </lineage>
</organism>
<evidence type="ECO:0000313" key="6">
    <source>
        <dbReference type="Proteomes" id="UP000612585"/>
    </source>
</evidence>
<dbReference type="InterPro" id="IPR042070">
    <property type="entry name" value="PucR_C-HTH_sf"/>
</dbReference>
<evidence type="ECO:0008006" key="7">
    <source>
        <dbReference type="Google" id="ProtNLM"/>
    </source>
</evidence>
<name>A0A8J3Z0U2_9ACTN</name>